<sequence>MTFDDVMGIVVAVLLGAYLIYGLVRRGNV</sequence>
<keyword evidence="1" id="KW-0812">Transmembrane</keyword>
<feature type="transmembrane region" description="Helical" evidence="1">
    <location>
        <begin position="6"/>
        <end position="24"/>
    </location>
</feature>
<evidence type="ECO:0000313" key="3">
    <source>
        <dbReference type="Proteomes" id="UP000198875"/>
    </source>
</evidence>
<keyword evidence="1" id="KW-1133">Transmembrane helix</keyword>
<gene>
    <name evidence="2" type="ORF">BN971_04531</name>
</gene>
<name>A0A0U0WF33_MYCBE</name>
<dbReference type="EMBL" id="CSTD01000006">
    <property type="protein sequence ID" value="CPR13224.1"/>
    <property type="molecule type" value="Genomic_DNA"/>
</dbReference>
<accession>A0A0U0WF33</accession>
<reference evidence="2 3" key="1">
    <citation type="submission" date="2015-03" db="EMBL/GenBank/DDBJ databases">
        <authorList>
            <person name="Murphy D."/>
        </authorList>
    </citation>
    <scope>NUCLEOTIDE SEQUENCE [LARGE SCALE GENOMIC DNA]</scope>
    <source>
        <strain evidence="2 3">DSM 44277</strain>
    </source>
</reference>
<evidence type="ECO:0008006" key="4">
    <source>
        <dbReference type="Google" id="ProtNLM"/>
    </source>
</evidence>
<proteinExistence type="predicted"/>
<evidence type="ECO:0000313" key="2">
    <source>
        <dbReference type="EMBL" id="CPR13224.1"/>
    </source>
</evidence>
<dbReference type="Proteomes" id="UP000198875">
    <property type="component" value="Unassembled WGS sequence"/>
</dbReference>
<keyword evidence="1" id="KW-0472">Membrane</keyword>
<protein>
    <recommendedName>
        <fullName evidence="4">Potassium-transporting ATPase subunit F</fullName>
    </recommendedName>
</protein>
<evidence type="ECO:0000256" key="1">
    <source>
        <dbReference type="SAM" id="Phobius"/>
    </source>
</evidence>
<organism evidence="2 3">
    <name type="scientific">Mycobacterium bohemicum DSM 44277</name>
    <dbReference type="NCBI Taxonomy" id="1236609"/>
    <lineage>
        <taxon>Bacteria</taxon>
        <taxon>Bacillati</taxon>
        <taxon>Actinomycetota</taxon>
        <taxon>Actinomycetes</taxon>
        <taxon>Mycobacteriales</taxon>
        <taxon>Mycobacteriaceae</taxon>
        <taxon>Mycobacterium</taxon>
    </lineage>
</organism>
<dbReference type="AlphaFoldDB" id="A0A0U0WF33"/>